<keyword evidence="2" id="KW-0677">Repeat</keyword>
<dbReference type="InterPro" id="IPR001611">
    <property type="entry name" value="Leu-rich_rpt"/>
</dbReference>
<keyword evidence="5" id="KW-1185">Reference proteome</keyword>
<dbReference type="PANTHER" id="PTHR48051">
    <property type="match status" value="1"/>
</dbReference>
<dbReference type="AlphaFoldDB" id="A0A1Q5TFX3"/>
<dbReference type="SMART" id="SM00364">
    <property type="entry name" value="LRR_BAC"/>
    <property type="match status" value="7"/>
</dbReference>
<evidence type="ECO:0000256" key="2">
    <source>
        <dbReference type="ARBA" id="ARBA00022737"/>
    </source>
</evidence>
<name>A0A1Q5TFX3_9EURO</name>
<dbReference type="Proteomes" id="UP000186955">
    <property type="component" value="Unassembled WGS sequence"/>
</dbReference>
<organism evidence="4 5">
    <name type="scientific">Penicillium subrubescens</name>
    <dbReference type="NCBI Taxonomy" id="1316194"/>
    <lineage>
        <taxon>Eukaryota</taxon>
        <taxon>Fungi</taxon>
        <taxon>Dikarya</taxon>
        <taxon>Ascomycota</taxon>
        <taxon>Pezizomycotina</taxon>
        <taxon>Eurotiomycetes</taxon>
        <taxon>Eurotiomycetidae</taxon>
        <taxon>Eurotiales</taxon>
        <taxon>Aspergillaceae</taxon>
        <taxon>Penicillium</taxon>
    </lineage>
</organism>
<accession>A0A1Q5TFX3</accession>
<dbReference type="SMART" id="SM00369">
    <property type="entry name" value="LRR_TYP"/>
    <property type="match status" value="8"/>
</dbReference>
<feature type="compositionally biased region" description="Low complexity" evidence="3">
    <location>
        <begin position="301"/>
        <end position="319"/>
    </location>
</feature>
<dbReference type="PROSITE" id="PS51450">
    <property type="entry name" value="LRR"/>
    <property type="match status" value="2"/>
</dbReference>
<dbReference type="SUPFAM" id="SSF52058">
    <property type="entry name" value="L domain-like"/>
    <property type="match status" value="2"/>
</dbReference>
<evidence type="ECO:0000313" key="5">
    <source>
        <dbReference type="Proteomes" id="UP000186955"/>
    </source>
</evidence>
<feature type="region of interest" description="Disordered" evidence="3">
    <location>
        <begin position="1"/>
        <end position="354"/>
    </location>
</feature>
<feature type="compositionally biased region" description="Low complexity" evidence="3">
    <location>
        <begin position="165"/>
        <end position="184"/>
    </location>
</feature>
<feature type="compositionally biased region" description="Basic and acidic residues" evidence="3">
    <location>
        <begin position="38"/>
        <end position="63"/>
    </location>
</feature>
<dbReference type="InterPro" id="IPR050216">
    <property type="entry name" value="LRR_domain-containing"/>
</dbReference>
<keyword evidence="1" id="KW-0433">Leucine-rich repeat</keyword>
<feature type="compositionally biased region" description="Polar residues" evidence="3">
    <location>
        <begin position="323"/>
        <end position="339"/>
    </location>
</feature>
<protein>
    <submittedName>
        <fullName evidence="4">Leucine-rich repeat-containing protein 40</fullName>
    </submittedName>
</protein>
<feature type="compositionally biased region" description="Polar residues" evidence="3">
    <location>
        <begin position="146"/>
        <end position="164"/>
    </location>
</feature>
<feature type="compositionally biased region" description="Polar residues" evidence="3">
    <location>
        <begin position="202"/>
        <end position="213"/>
    </location>
</feature>
<dbReference type="OrthoDB" id="676979at2759"/>
<proteinExistence type="predicted"/>
<dbReference type="Gene3D" id="3.80.10.10">
    <property type="entry name" value="Ribonuclease Inhibitor"/>
    <property type="match status" value="2"/>
</dbReference>
<evidence type="ECO:0000313" key="4">
    <source>
        <dbReference type="EMBL" id="OKO99133.1"/>
    </source>
</evidence>
<dbReference type="GO" id="GO:0005737">
    <property type="term" value="C:cytoplasm"/>
    <property type="evidence" value="ECO:0007669"/>
    <property type="project" value="TreeGrafter"/>
</dbReference>
<gene>
    <name evidence="4" type="ORF">PENSUB_8519</name>
</gene>
<dbReference type="InterPro" id="IPR032675">
    <property type="entry name" value="LRR_dom_sf"/>
</dbReference>
<dbReference type="InterPro" id="IPR003591">
    <property type="entry name" value="Leu-rich_rpt_typical-subtyp"/>
</dbReference>
<comment type="caution">
    <text evidence="4">The sequence shown here is derived from an EMBL/GenBank/DDBJ whole genome shotgun (WGS) entry which is preliminary data.</text>
</comment>
<evidence type="ECO:0000256" key="3">
    <source>
        <dbReference type="SAM" id="MobiDB-lite"/>
    </source>
</evidence>
<dbReference type="PANTHER" id="PTHR48051:SF1">
    <property type="entry name" value="RAS SUPPRESSOR PROTEIN 1"/>
    <property type="match status" value="1"/>
</dbReference>
<dbReference type="Pfam" id="PF00560">
    <property type="entry name" value="LRR_1"/>
    <property type="match status" value="2"/>
</dbReference>
<dbReference type="EMBL" id="MNBE01000664">
    <property type="protein sequence ID" value="OKO99133.1"/>
    <property type="molecule type" value="Genomic_DNA"/>
</dbReference>
<feature type="compositionally biased region" description="Basic and acidic residues" evidence="3">
    <location>
        <begin position="117"/>
        <end position="132"/>
    </location>
</feature>
<evidence type="ECO:0000256" key="1">
    <source>
        <dbReference type="ARBA" id="ARBA00022614"/>
    </source>
</evidence>
<sequence>MESQQRTTTRPASGIPRLAASRLPLPTSTAPKSIRPSPSRDRLQADPGLDHSRLRRPSHESLRKSPTVPRYSLPAKPIVRPPPKRDEPQTEIDGTQTLEGASLLGGDDENDGLAQEPRGRQEERPSLSERTIETIAHIPPSPASAKRQSSFFNGASPIRSPSRTPSNVSTYSRSPSRSSSSQTNGNDLLPPPVSKLRFPSRPRTSAPLTSSLASGKVSEATDSPSKMRLPSARQSIGPGSGIVESNPSLKKVASGKLTVPGAVPSKASPARPSLVKKPSKPVLSDMGPPERPLHVRKTRKPQPQTDSPSSTRSPSTPSRYVSAASTLQDELTPEQQAQSEARKASKSSNALRESIAKAKAARKAAATATSKDKSKPEIIKSSINTWESVDAEDPFNQLPKGSNTAVLKKRVEGARASGTLNIAAMSLTEIPNEVINMYEFDSENSSNWFENVDLVKFIAADNELTGIADIVFPDIDPVDFDPDSDERGPQFGGIETLDLHGNKLFSLPLGVRRLHQLRILNLSNNDLTLDKLEIIMEIPSLVDLKLASNKLEGTFPSEIGRLRHLESLDLRNNALTRLPNQISELTCLKVLDVGENELTSLPFEALSKLPLKTLNAPKNNMDGTLIPESVDRLENLQSLNVANNSLDLLAANDQLSLPNLHSLIINVNRIKALPCVSTWQSLSVLAAEVNRLTEIPAGFVDLKNVKTVDFTGNNITQVDEKIGLIESLSTFKIANNPLRERKLLSMSSDEIIQDLRNRCEPEPQDTDDEGSVATQFTLAPETPELESGWQVKPGGVLDRSYSDLTDLESTKIESINPEDVRCVYLQHNELRFFPVPALTMLAQGLVELDLSHNPLNSAELMSSSLELPKLQSLNLSAAGLTSLEPLLKHLQAPSLNFLDVSNNRLTGSLPHIRQTYLEMKTFLASDNQYSSVEFEAVQGLQVLDISNNDIDYLPPKIGLLGAERSPQNWGTGSALRRFEVAGNRFRVPRWQVVAKGTEAVLEFLKDHIPTQDLPDWEHEDKAARVDTF</sequence>
<reference evidence="4 5" key="1">
    <citation type="submission" date="2016-10" db="EMBL/GenBank/DDBJ databases">
        <title>Genome sequence of the ascomycete fungus Penicillium subrubescens.</title>
        <authorList>
            <person name="De Vries R.P."/>
            <person name="Peng M."/>
            <person name="Dilokpimol A."/>
            <person name="Hilden K."/>
            <person name="Makela M.R."/>
            <person name="Grigoriev I."/>
            <person name="Riley R."/>
            <person name="Granchi Z."/>
        </authorList>
    </citation>
    <scope>NUCLEOTIDE SEQUENCE [LARGE SCALE GENOMIC DNA]</scope>
    <source>
        <strain evidence="4 5">CBS 132785</strain>
    </source>
</reference>
<feature type="compositionally biased region" description="Polar residues" evidence="3">
    <location>
        <begin position="1"/>
        <end position="11"/>
    </location>
</feature>
<dbReference type="STRING" id="1316194.A0A1Q5TFX3"/>